<gene>
    <name evidence="3" type="ORF">O4328_41300</name>
    <name evidence="4" type="ORF">Q5707_21445</name>
</gene>
<dbReference type="GO" id="GO:0016491">
    <property type="term" value="F:oxidoreductase activity"/>
    <property type="evidence" value="ECO:0007669"/>
    <property type="project" value="UniProtKB-KW"/>
</dbReference>
<protein>
    <submittedName>
        <fullName evidence="4">SDR family oxidoreductase</fullName>
    </submittedName>
</protein>
<sequence>MDLGLAGKVFIVTGGTDGLGLASAKELVKEGARVVISSRSNSRLEVARVELEELAPGAVCGIAADNGAKMTGDRLVEAAFGSWGSVDGLLVSVGGPPFGTVLGTTEEDWETSFNSIFLGALRIVRAVVPHLPRGGAIGFVLSSSVKTPLEGLGISNGLRPGLAMAAKDLADELGPSGIRVISLLPGRFETARARSDSRDRSIGVPLGRTGDPAEFGRATAFLLSPAASYVTGTAIAIDGGVTRTI</sequence>
<evidence type="ECO:0000256" key="1">
    <source>
        <dbReference type="ARBA" id="ARBA00006484"/>
    </source>
</evidence>
<proteinExistence type="inferred from homology"/>
<accession>A0AAX3Y5I3</accession>
<reference evidence="4" key="2">
    <citation type="submission" date="2023-07" db="EMBL/GenBank/DDBJ databases">
        <title>Genomic analysis of Rhodococcus opacus VOC-14 with glycol ethers degradation activity.</title>
        <authorList>
            <person name="Narkevich D.A."/>
            <person name="Hlushen A.M."/>
            <person name="Akhremchuk A.E."/>
            <person name="Sikolenko M.A."/>
            <person name="Valentovich L.N."/>
        </authorList>
    </citation>
    <scope>NUCLEOTIDE SEQUENCE</scope>
    <source>
        <strain evidence="4">VOC-14</strain>
    </source>
</reference>
<dbReference type="Proteomes" id="UP001231166">
    <property type="component" value="Chromosome"/>
</dbReference>
<evidence type="ECO:0000313" key="5">
    <source>
        <dbReference type="Proteomes" id="UP001066327"/>
    </source>
</evidence>
<keyword evidence="5" id="KW-1185">Reference proteome</keyword>
<dbReference type="InterPro" id="IPR036291">
    <property type="entry name" value="NAD(P)-bd_dom_sf"/>
</dbReference>
<reference evidence="3" key="1">
    <citation type="submission" date="2022-12" db="EMBL/GenBank/DDBJ databases">
        <authorList>
            <person name="Krivoruchko A.V."/>
            <person name="Elkin A."/>
        </authorList>
    </citation>
    <scope>NUCLEOTIDE SEQUENCE</scope>
    <source>
        <strain evidence="3">IEGM 249</strain>
    </source>
</reference>
<dbReference type="AlphaFoldDB" id="A0AAX3Y5I3"/>
<dbReference type="EMBL" id="CP130953">
    <property type="protein sequence ID" value="WLF44523.1"/>
    <property type="molecule type" value="Genomic_DNA"/>
</dbReference>
<dbReference type="EMBL" id="JAPWIS010000039">
    <property type="protein sequence ID" value="MCZ4589998.1"/>
    <property type="molecule type" value="Genomic_DNA"/>
</dbReference>
<evidence type="ECO:0000256" key="2">
    <source>
        <dbReference type="ARBA" id="ARBA00023002"/>
    </source>
</evidence>
<evidence type="ECO:0000313" key="4">
    <source>
        <dbReference type="EMBL" id="WLF44523.1"/>
    </source>
</evidence>
<dbReference type="PANTHER" id="PTHR43943">
    <property type="entry name" value="DEHYDROGENASE/REDUCTASE (SDR FAMILY) MEMBER 4"/>
    <property type="match status" value="1"/>
</dbReference>
<dbReference type="RefSeq" id="WP_269592749.1">
    <property type="nucleotide sequence ID" value="NZ_CP130953.1"/>
</dbReference>
<comment type="similarity">
    <text evidence="1">Belongs to the short-chain dehydrogenases/reductases (SDR) family.</text>
</comment>
<dbReference type="PRINTS" id="PR00081">
    <property type="entry name" value="GDHRDH"/>
</dbReference>
<organism evidence="4 6">
    <name type="scientific">Rhodococcus opacus</name>
    <name type="common">Nocardia opaca</name>
    <dbReference type="NCBI Taxonomy" id="37919"/>
    <lineage>
        <taxon>Bacteria</taxon>
        <taxon>Bacillati</taxon>
        <taxon>Actinomycetota</taxon>
        <taxon>Actinomycetes</taxon>
        <taxon>Mycobacteriales</taxon>
        <taxon>Nocardiaceae</taxon>
        <taxon>Rhodococcus</taxon>
    </lineage>
</organism>
<dbReference type="PANTHER" id="PTHR43943:SF17">
    <property type="entry name" value="3-PHENYLPROPIONATE-DIHYDRODIOL_CINNAMIC ACID-DIHYDRODIOL DEHYDROGENASE"/>
    <property type="match status" value="1"/>
</dbReference>
<dbReference type="InterPro" id="IPR002347">
    <property type="entry name" value="SDR_fam"/>
</dbReference>
<name>A0AAX3Y5I3_RHOOP</name>
<dbReference type="Gene3D" id="3.40.50.720">
    <property type="entry name" value="NAD(P)-binding Rossmann-like Domain"/>
    <property type="match status" value="1"/>
</dbReference>
<evidence type="ECO:0000313" key="6">
    <source>
        <dbReference type="Proteomes" id="UP001231166"/>
    </source>
</evidence>
<dbReference type="SUPFAM" id="SSF51735">
    <property type="entry name" value="NAD(P)-binding Rossmann-fold domains"/>
    <property type="match status" value="1"/>
</dbReference>
<evidence type="ECO:0000313" key="3">
    <source>
        <dbReference type="EMBL" id="MCZ4589998.1"/>
    </source>
</evidence>
<dbReference type="Pfam" id="PF13561">
    <property type="entry name" value="adh_short_C2"/>
    <property type="match status" value="1"/>
</dbReference>
<keyword evidence="2" id="KW-0560">Oxidoreductase</keyword>
<dbReference type="Proteomes" id="UP001066327">
    <property type="component" value="Unassembled WGS sequence"/>
</dbReference>